<dbReference type="EC" id="2.7.13.3" evidence="2"/>
<evidence type="ECO:0000313" key="7">
    <source>
        <dbReference type="Proteomes" id="UP000323717"/>
    </source>
</evidence>
<evidence type="ECO:0000256" key="4">
    <source>
        <dbReference type="ARBA" id="ARBA00022777"/>
    </source>
</evidence>
<dbReference type="PROSITE" id="PS50109">
    <property type="entry name" value="HIS_KIN"/>
    <property type="match status" value="1"/>
</dbReference>
<dbReference type="InterPro" id="IPR005467">
    <property type="entry name" value="His_kinase_dom"/>
</dbReference>
<dbReference type="PANTHER" id="PTHR43047:SF72">
    <property type="entry name" value="OSMOSENSING HISTIDINE PROTEIN KINASE SLN1"/>
    <property type="match status" value="1"/>
</dbReference>
<protein>
    <recommendedName>
        <fullName evidence="2">histidine kinase</fullName>
        <ecNumber evidence="2">2.7.13.3</ecNumber>
    </recommendedName>
</protein>
<evidence type="ECO:0000256" key="3">
    <source>
        <dbReference type="ARBA" id="ARBA00022679"/>
    </source>
</evidence>
<feature type="non-terminal residue" evidence="6">
    <location>
        <position position="1"/>
    </location>
</feature>
<dbReference type="Gene3D" id="3.30.565.10">
    <property type="entry name" value="Histidine kinase-like ATPase, C-terminal domain"/>
    <property type="match status" value="1"/>
</dbReference>
<dbReference type="SUPFAM" id="SSF55874">
    <property type="entry name" value="ATPase domain of HSP90 chaperone/DNA topoisomerase II/histidine kinase"/>
    <property type="match status" value="1"/>
</dbReference>
<sequence length="46" mass="4802">RVPGTKVQGSGLGLSISKDFVEAHGGTLTVESELGKGSRFVMRLKA</sequence>
<dbReference type="InterPro" id="IPR003594">
    <property type="entry name" value="HATPase_dom"/>
</dbReference>
<feature type="domain" description="Histidine kinase" evidence="5">
    <location>
        <begin position="1"/>
        <end position="46"/>
    </location>
</feature>
<dbReference type="InterPro" id="IPR036890">
    <property type="entry name" value="HATPase_C_sf"/>
</dbReference>
<evidence type="ECO:0000259" key="5">
    <source>
        <dbReference type="PROSITE" id="PS50109"/>
    </source>
</evidence>
<dbReference type="Pfam" id="PF02518">
    <property type="entry name" value="HATPase_c"/>
    <property type="match status" value="1"/>
</dbReference>
<organism evidence="6 7">
    <name type="scientific">Bacteroides ovatus</name>
    <dbReference type="NCBI Taxonomy" id="28116"/>
    <lineage>
        <taxon>Bacteria</taxon>
        <taxon>Pseudomonadati</taxon>
        <taxon>Bacteroidota</taxon>
        <taxon>Bacteroidia</taxon>
        <taxon>Bacteroidales</taxon>
        <taxon>Bacteroidaceae</taxon>
        <taxon>Bacteroides</taxon>
    </lineage>
</organism>
<proteinExistence type="predicted"/>
<keyword evidence="4" id="KW-0418">Kinase</keyword>
<dbReference type="Proteomes" id="UP000323717">
    <property type="component" value="Unassembled WGS sequence"/>
</dbReference>
<dbReference type="PANTHER" id="PTHR43047">
    <property type="entry name" value="TWO-COMPONENT HISTIDINE PROTEIN KINASE"/>
    <property type="match status" value="1"/>
</dbReference>
<comment type="catalytic activity">
    <reaction evidence="1">
        <text>ATP + protein L-histidine = ADP + protein N-phospho-L-histidine.</text>
        <dbReference type="EC" id="2.7.13.3"/>
    </reaction>
</comment>
<name>A0A5M5BZC3_BACOV</name>
<dbReference type="GO" id="GO:0009927">
    <property type="term" value="F:histidine phosphotransfer kinase activity"/>
    <property type="evidence" value="ECO:0007669"/>
    <property type="project" value="TreeGrafter"/>
</dbReference>
<evidence type="ECO:0000256" key="2">
    <source>
        <dbReference type="ARBA" id="ARBA00012438"/>
    </source>
</evidence>
<gene>
    <name evidence="6" type="ORF">F3D71_20735</name>
</gene>
<dbReference type="InterPro" id="IPR004358">
    <property type="entry name" value="Sig_transdc_His_kin-like_C"/>
</dbReference>
<reference evidence="6 7" key="1">
    <citation type="journal article" date="2019" name="Nat. Med.">
        <title>A library of human gut bacterial isolates paired with longitudinal multiomics data enables mechanistic microbiome research.</title>
        <authorList>
            <person name="Poyet M."/>
            <person name="Groussin M."/>
            <person name="Gibbons S.M."/>
            <person name="Avila-Pacheco J."/>
            <person name="Jiang X."/>
            <person name="Kearney S.M."/>
            <person name="Perrotta A.R."/>
            <person name="Berdy B."/>
            <person name="Zhao S."/>
            <person name="Lieberman T.D."/>
            <person name="Swanson P.K."/>
            <person name="Smith M."/>
            <person name="Roesemann S."/>
            <person name="Alexander J.E."/>
            <person name="Rich S.A."/>
            <person name="Livny J."/>
            <person name="Vlamakis H."/>
            <person name="Clish C."/>
            <person name="Bullock K."/>
            <person name="Deik A."/>
            <person name="Scott J."/>
            <person name="Pierce K.A."/>
            <person name="Xavier R.J."/>
            <person name="Alm E.J."/>
        </authorList>
    </citation>
    <scope>NUCLEOTIDE SEQUENCE [LARGE SCALE GENOMIC DNA]</scope>
    <source>
        <strain evidence="6 7">BIOML-A163</strain>
    </source>
</reference>
<dbReference type="PRINTS" id="PR00344">
    <property type="entry name" value="BCTRLSENSOR"/>
</dbReference>
<dbReference type="AlphaFoldDB" id="A0A5M5BZC3"/>
<comment type="caution">
    <text evidence="6">The sequence shown here is derived from an EMBL/GenBank/DDBJ whole genome shotgun (WGS) entry which is preliminary data.</text>
</comment>
<evidence type="ECO:0000313" key="6">
    <source>
        <dbReference type="EMBL" id="KAA3944091.1"/>
    </source>
</evidence>
<accession>A0A5M5BZC3</accession>
<dbReference type="EMBL" id="VWLE01000380">
    <property type="protein sequence ID" value="KAA3944091.1"/>
    <property type="molecule type" value="Genomic_DNA"/>
</dbReference>
<evidence type="ECO:0000256" key="1">
    <source>
        <dbReference type="ARBA" id="ARBA00000085"/>
    </source>
</evidence>
<keyword evidence="3" id="KW-0808">Transferase</keyword>
<dbReference type="GO" id="GO:0005886">
    <property type="term" value="C:plasma membrane"/>
    <property type="evidence" value="ECO:0007669"/>
    <property type="project" value="TreeGrafter"/>
</dbReference>
<dbReference type="GO" id="GO:0000155">
    <property type="term" value="F:phosphorelay sensor kinase activity"/>
    <property type="evidence" value="ECO:0007669"/>
    <property type="project" value="TreeGrafter"/>
</dbReference>